<dbReference type="NCBIfam" id="NF009084">
    <property type="entry name" value="PRK12419.1"/>
    <property type="match status" value="1"/>
</dbReference>
<keyword evidence="5 7" id="KW-0808">Transferase</keyword>
<dbReference type="Proteomes" id="UP001609821">
    <property type="component" value="Unassembled WGS sequence"/>
</dbReference>
<evidence type="ECO:0000256" key="5">
    <source>
        <dbReference type="ARBA" id="ARBA00022679"/>
    </source>
</evidence>
<comment type="caution">
    <text evidence="7">Lacks conserved residue(s) required for the propagation of feature annotation.</text>
</comment>
<comment type="similarity">
    <text evidence="2 7">Belongs to the DMRL synthase family.</text>
</comment>
<comment type="caution">
    <text evidence="8">The sequence shown here is derived from an EMBL/GenBank/DDBJ whole genome shotgun (WGS) entry which is preliminary data.</text>
</comment>
<comment type="pathway">
    <text evidence="1 7">Cofactor biosynthesis; riboflavin biosynthesis; riboflavin from 2-hydroxy-3-oxobutyl phosphate and 5-amino-6-(D-ribitylamino)uracil: step 1/2.</text>
</comment>
<accession>A0ABW7LWW8</accession>
<evidence type="ECO:0000256" key="7">
    <source>
        <dbReference type="HAMAP-Rule" id="MF_00178"/>
    </source>
</evidence>
<gene>
    <name evidence="7" type="primary">ribH</name>
    <name evidence="8" type="ORF">ACHMWK_09315</name>
</gene>
<comment type="function">
    <text evidence="7">Catalyzes the formation of 6,7-dimethyl-8-ribityllumazine by condensation of 5-amino-6-(D-ribitylamino)uracil with 3,4-dihydroxy-2-butanone 4-phosphate. This is the penultimate step in the biosynthesis of riboflavin.</text>
</comment>
<evidence type="ECO:0000256" key="1">
    <source>
        <dbReference type="ARBA" id="ARBA00004917"/>
    </source>
</evidence>
<dbReference type="Pfam" id="PF00885">
    <property type="entry name" value="DMRL_synthase"/>
    <property type="match status" value="1"/>
</dbReference>
<keyword evidence="9" id="KW-1185">Reference proteome</keyword>
<dbReference type="PANTHER" id="PTHR21058:SF0">
    <property type="entry name" value="6,7-DIMETHYL-8-RIBITYLLUMAZINE SYNTHASE"/>
    <property type="match status" value="1"/>
</dbReference>
<dbReference type="RefSeq" id="WP_261739310.1">
    <property type="nucleotide sequence ID" value="NZ_CAVMKE010000008.1"/>
</dbReference>
<feature type="active site" description="Proton donor" evidence="7">
    <location>
        <position position="90"/>
    </location>
</feature>
<dbReference type="GO" id="GO:0000906">
    <property type="term" value="F:6,7-dimethyl-8-ribityllumazine synthase activity"/>
    <property type="evidence" value="ECO:0007669"/>
    <property type="project" value="UniProtKB-EC"/>
</dbReference>
<dbReference type="CDD" id="cd09208">
    <property type="entry name" value="Lumazine_synthase-II"/>
    <property type="match status" value="1"/>
</dbReference>
<dbReference type="SUPFAM" id="SSF52121">
    <property type="entry name" value="Lumazine synthase"/>
    <property type="match status" value="1"/>
</dbReference>
<dbReference type="HAMAP" id="MF_00178">
    <property type="entry name" value="Lumazine_synth"/>
    <property type="match status" value="1"/>
</dbReference>
<organism evidence="8 9">
    <name type="scientific">Pseudomonas kulmbachensis</name>
    <dbReference type="NCBI Taxonomy" id="3043408"/>
    <lineage>
        <taxon>Bacteria</taxon>
        <taxon>Pseudomonadati</taxon>
        <taxon>Pseudomonadota</taxon>
        <taxon>Gammaproteobacteria</taxon>
        <taxon>Pseudomonadales</taxon>
        <taxon>Pseudomonadaceae</taxon>
        <taxon>Pseudomonas</taxon>
    </lineage>
</organism>
<dbReference type="InterPro" id="IPR034964">
    <property type="entry name" value="LS"/>
</dbReference>
<sequence>MQPTAIDSKSKNHHERVAFIQACWHKDIVDQSRKGFLAEMLVQGYQESDIDFFEVGGAFEIPLHAKLLAKTGRYAGIVGAALVVDGGIYRHDFVAQSVVSALMQVQLETEVPVFSVSLTPHHFHAGEEHHKFFFDHFVHKGQEAAKTCVDTLQKIRDLKRMDTQQKRAV</sequence>
<keyword evidence="4 7" id="KW-0686">Riboflavin biosynthesis</keyword>
<reference evidence="8 9" key="1">
    <citation type="submission" date="2024-10" db="EMBL/GenBank/DDBJ databases">
        <title>Aeromonas and Pseudomonas from the Cagarras Archipelago, Rio de Janeiro, Brazil.</title>
        <authorList>
            <person name="Canellas A.L.B."/>
            <person name="Laport M.S."/>
        </authorList>
    </citation>
    <scope>NUCLEOTIDE SEQUENCE [LARGE SCALE GENOMIC DNA]</scope>
    <source>
        <strain evidence="8 9">CPF-4</strain>
    </source>
</reference>
<dbReference type="Gene3D" id="3.40.50.960">
    <property type="entry name" value="Lumazine/riboflavin synthase"/>
    <property type="match status" value="1"/>
</dbReference>
<dbReference type="PANTHER" id="PTHR21058">
    <property type="entry name" value="6,7-DIMETHYL-8-RIBITYLLUMAZINE SYNTHASE DMRL SYNTHASE LUMAZINE SYNTHASE"/>
    <property type="match status" value="1"/>
</dbReference>
<evidence type="ECO:0000256" key="6">
    <source>
        <dbReference type="ARBA" id="ARBA00048785"/>
    </source>
</evidence>
<feature type="binding site" evidence="7">
    <location>
        <position position="115"/>
    </location>
    <ligand>
        <name>5-amino-6-(D-ribitylamino)uracil</name>
        <dbReference type="ChEBI" id="CHEBI:15934"/>
    </ligand>
</feature>
<evidence type="ECO:0000256" key="3">
    <source>
        <dbReference type="ARBA" id="ARBA00012664"/>
    </source>
</evidence>
<dbReference type="EC" id="2.5.1.78" evidence="3 7"/>
<dbReference type="InterPro" id="IPR002180">
    <property type="entry name" value="LS/RS"/>
</dbReference>
<feature type="binding site" evidence="7">
    <location>
        <position position="129"/>
    </location>
    <ligand>
        <name>(2S)-2-hydroxy-3-oxobutyl phosphate</name>
        <dbReference type="ChEBI" id="CHEBI:58830"/>
    </ligand>
</feature>
<evidence type="ECO:0000313" key="9">
    <source>
        <dbReference type="Proteomes" id="UP001609821"/>
    </source>
</evidence>
<protein>
    <recommendedName>
        <fullName evidence="3 7">6,7-dimethyl-8-ribityllumazine synthase</fullName>
        <shortName evidence="7">DMRL synthase</shortName>
        <shortName evidence="7">LS</shortName>
        <shortName evidence="7">Lumazine synthase</shortName>
        <ecNumber evidence="3 7">2.5.1.78</ecNumber>
    </recommendedName>
</protein>
<evidence type="ECO:0000313" key="8">
    <source>
        <dbReference type="EMBL" id="MFH6566160.1"/>
    </source>
</evidence>
<feature type="binding site" evidence="7">
    <location>
        <position position="24"/>
    </location>
    <ligand>
        <name>5-amino-6-(D-ribitylamino)uracil</name>
        <dbReference type="ChEBI" id="CHEBI:15934"/>
    </ligand>
</feature>
<evidence type="ECO:0000256" key="4">
    <source>
        <dbReference type="ARBA" id="ARBA00022619"/>
    </source>
</evidence>
<evidence type="ECO:0000256" key="2">
    <source>
        <dbReference type="ARBA" id="ARBA00007424"/>
    </source>
</evidence>
<name>A0ABW7LWW8_9PSED</name>
<feature type="binding site" evidence="7">
    <location>
        <begin position="82"/>
        <end position="84"/>
    </location>
    <ligand>
        <name>5-amino-6-(D-ribitylamino)uracil</name>
        <dbReference type="ChEBI" id="CHEBI:15934"/>
    </ligand>
</feature>
<dbReference type="EMBL" id="JBINXB010000009">
    <property type="protein sequence ID" value="MFH6566160.1"/>
    <property type="molecule type" value="Genomic_DNA"/>
</dbReference>
<feature type="binding site" evidence="7">
    <location>
        <begin position="58"/>
        <end position="60"/>
    </location>
    <ligand>
        <name>5-amino-6-(D-ribitylamino)uracil</name>
        <dbReference type="ChEBI" id="CHEBI:15934"/>
    </ligand>
</feature>
<dbReference type="InterPro" id="IPR036467">
    <property type="entry name" value="LS/RS_sf"/>
</dbReference>
<comment type="subunit">
    <text evidence="7">Forms an icosahedral capsid composed of 60 subunits, arranged as a dodecamer of pentamers.</text>
</comment>
<comment type="catalytic activity">
    <reaction evidence="6 7">
        <text>(2S)-2-hydroxy-3-oxobutyl phosphate + 5-amino-6-(D-ribitylamino)uracil = 6,7-dimethyl-8-(1-D-ribityl)lumazine + phosphate + 2 H2O + H(+)</text>
        <dbReference type="Rhea" id="RHEA:26152"/>
        <dbReference type="ChEBI" id="CHEBI:15377"/>
        <dbReference type="ChEBI" id="CHEBI:15378"/>
        <dbReference type="ChEBI" id="CHEBI:15934"/>
        <dbReference type="ChEBI" id="CHEBI:43474"/>
        <dbReference type="ChEBI" id="CHEBI:58201"/>
        <dbReference type="ChEBI" id="CHEBI:58830"/>
        <dbReference type="EC" id="2.5.1.78"/>
    </reaction>
</comment>
<proteinExistence type="inferred from homology"/>